<evidence type="ECO:0000256" key="2">
    <source>
        <dbReference type="ARBA" id="ARBA00022747"/>
    </source>
</evidence>
<name>A0ABV7YV15_9BACT</name>
<dbReference type="EC" id="3.1.21.-" evidence="5"/>
<dbReference type="RefSeq" id="WP_379835223.1">
    <property type="nucleotide sequence ID" value="NZ_JBHRYQ010000001.1"/>
</dbReference>
<dbReference type="InterPro" id="IPR044946">
    <property type="entry name" value="Restrct_endonuc_typeI_TRD_sf"/>
</dbReference>
<dbReference type="PANTHER" id="PTHR30408">
    <property type="entry name" value="TYPE-1 RESTRICTION ENZYME ECOKI SPECIFICITY PROTEIN"/>
    <property type="match status" value="1"/>
</dbReference>
<keyword evidence="6" id="KW-1185">Reference proteome</keyword>
<dbReference type="Proteomes" id="UP001595616">
    <property type="component" value="Unassembled WGS sequence"/>
</dbReference>
<feature type="domain" description="Type I restriction modification DNA specificity" evidence="4">
    <location>
        <begin position="210"/>
        <end position="355"/>
    </location>
</feature>
<keyword evidence="5" id="KW-0540">Nuclease</keyword>
<sequence>MEITHLPFLDVTQDITSKFNKIPNKDFINEGEYAIIDQGANIVAGYTNDKSIITDLGYPVIVFGDHTRIIKYVNYPFAIGADGVKVLSVDTEKAYPLYVFYFLKFLKIPNAGYSRHYKFLKDKKIALPKDIDDQKRIAKVLSQCEALIQNRKESIDLLDELLRSTFLEMFGDPVRNEKGWDKDYFDNIVAKDCPLTYGIVQPGIDFPNGVPIVRPVDLTKTFIERKGLKLIDPLISEKFKRTLLKGNEVLMCVRGTTGVVAMSSSELEGCNVTRGIVPIWFTDEYDKYFAYGLLKTRAINHVIQGLTYGATLQQINLSDLRKIKLVKPPIELQNHFGIIYKNVEKIRNQFKESLKELENLYGSISQRAFIGELNLSKVDISDMEDSKKKDLEAVKEDLTEERFEDLLDSFEHTLPTGEVPSNRQTDIRNMSIRQYLRLPDNEETEGIEFSYMNKDFFYQFILTKGFADRTFTLPELEQYARKYILRGTGFEFSYENWKTIIFRFIGAKQPIIEQLFDEEAKTIKLKLTDEAFKV</sequence>
<comment type="similarity">
    <text evidence="1">Belongs to the type-I restriction system S methylase family.</text>
</comment>
<evidence type="ECO:0000256" key="1">
    <source>
        <dbReference type="ARBA" id="ARBA00010923"/>
    </source>
</evidence>
<reference evidence="6" key="1">
    <citation type="journal article" date="2019" name="Int. J. Syst. Evol. Microbiol.">
        <title>The Global Catalogue of Microorganisms (GCM) 10K type strain sequencing project: providing services to taxonomists for standard genome sequencing and annotation.</title>
        <authorList>
            <consortium name="The Broad Institute Genomics Platform"/>
            <consortium name="The Broad Institute Genome Sequencing Center for Infectious Disease"/>
            <person name="Wu L."/>
            <person name="Ma J."/>
        </authorList>
    </citation>
    <scope>NUCLEOTIDE SEQUENCE [LARGE SCALE GENOMIC DNA]</scope>
    <source>
        <strain evidence="6">CECT 7956</strain>
    </source>
</reference>
<dbReference type="Gene3D" id="3.90.220.20">
    <property type="entry name" value="DNA methylase specificity domains"/>
    <property type="match status" value="2"/>
</dbReference>
<accession>A0ABV7YV15</accession>
<dbReference type="SUPFAM" id="SSF116734">
    <property type="entry name" value="DNA methylase specificity domain"/>
    <property type="match status" value="2"/>
</dbReference>
<proteinExistence type="inferred from homology"/>
<feature type="domain" description="Type I restriction modification DNA specificity" evidence="4">
    <location>
        <begin position="20"/>
        <end position="155"/>
    </location>
</feature>
<dbReference type="InterPro" id="IPR052021">
    <property type="entry name" value="Type-I_RS_S_subunit"/>
</dbReference>
<organism evidence="5 6">
    <name type="scientific">Lacihabitans lacunae</name>
    <dbReference type="NCBI Taxonomy" id="1028214"/>
    <lineage>
        <taxon>Bacteria</taxon>
        <taxon>Pseudomonadati</taxon>
        <taxon>Bacteroidota</taxon>
        <taxon>Cytophagia</taxon>
        <taxon>Cytophagales</taxon>
        <taxon>Leadbetterellaceae</taxon>
        <taxon>Lacihabitans</taxon>
    </lineage>
</organism>
<keyword evidence="5" id="KW-0255">Endonuclease</keyword>
<dbReference type="InterPro" id="IPR000055">
    <property type="entry name" value="Restrct_endonuc_typeI_TRD"/>
</dbReference>
<evidence type="ECO:0000256" key="3">
    <source>
        <dbReference type="ARBA" id="ARBA00023125"/>
    </source>
</evidence>
<protein>
    <submittedName>
        <fullName evidence="5">Restriction endonuclease subunit S</fullName>
        <ecNumber evidence="5">3.1.21.-</ecNumber>
    </submittedName>
</protein>
<comment type="caution">
    <text evidence="5">The sequence shown here is derived from an EMBL/GenBank/DDBJ whole genome shotgun (WGS) entry which is preliminary data.</text>
</comment>
<dbReference type="EMBL" id="JBHRYQ010000001">
    <property type="protein sequence ID" value="MFC3809758.1"/>
    <property type="molecule type" value="Genomic_DNA"/>
</dbReference>
<keyword evidence="2" id="KW-0680">Restriction system</keyword>
<dbReference type="GO" id="GO:0016787">
    <property type="term" value="F:hydrolase activity"/>
    <property type="evidence" value="ECO:0007669"/>
    <property type="project" value="UniProtKB-KW"/>
</dbReference>
<evidence type="ECO:0000313" key="6">
    <source>
        <dbReference type="Proteomes" id="UP001595616"/>
    </source>
</evidence>
<dbReference type="PANTHER" id="PTHR30408:SF12">
    <property type="entry name" value="TYPE I RESTRICTION ENZYME MJAVIII SPECIFICITY SUBUNIT"/>
    <property type="match status" value="1"/>
</dbReference>
<dbReference type="Pfam" id="PF01420">
    <property type="entry name" value="Methylase_S"/>
    <property type="match status" value="2"/>
</dbReference>
<evidence type="ECO:0000313" key="5">
    <source>
        <dbReference type="EMBL" id="MFC3809758.1"/>
    </source>
</evidence>
<gene>
    <name evidence="5" type="ORF">ACFOOI_03745</name>
</gene>
<evidence type="ECO:0000259" key="4">
    <source>
        <dbReference type="Pfam" id="PF01420"/>
    </source>
</evidence>
<keyword evidence="5" id="KW-0378">Hydrolase</keyword>
<dbReference type="GO" id="GO:0004519">
    <property type="term" value="F:endonuclease activity"/>
    <property type="evidence" value="ECO:0007669"/>
    <property type="project" value="UniProtKB-KW"/>
</dbReference>
<keyword evidence="3" id="KW-0238">DNA-binding</keyword>